<dbReference type="AlphaFoldDB" id="L1KWY3"/>
<accession>L1KWY3</accession>
<keyword evidence="3" id="KW-1185">Reference proteome</keyword>
<name>L1KWY3_9ACTN</name>
<evidence type="ECO:0000256" key="1">
    <source>
        <dbReference type="SAM" id="MobiDB-lite"/>
    </source>
</evidence>
<proteinExistence type="predicted"/>
<feature type="non-terminal residue" evidence="2">
    <location>
        <position position="1"/>
    </location>
</feature>
<feature type="region of interest" description="Disordered" evidence="1">
    <location>
        <begin position="29"/>
        <end position="56"/>
    </location>
</feature>
<evidence type="ECO:0000313" key="2">
    <source>
        <dbReference type="EMBL" id="EKX65079.1"/>
    </source>
</evidence>
<comment type="caution">
    <text evidence="2">The sequence shown here is derived from an EMBL/GenBank/DDBJ whole genome shotgun (WGS) entry which is preliminary data.</text>
</comment>
<protein>
    <submittedName>
        <fullName evidence="2">Uncharacterized protein</fullName>
    </submittedName>
</protein>
<sequence>RVSRPDHEDPLPGERGRTAVVGGVQHRARATLQPRQCRPVRMAEGAGGGDHGSCRWSTAVPQAHLEPALGPTDPGDAVTR</sequence>
<reference evidence="2 3" key="1">
    <citation type="submission" date="2012-11" db="EMBL/GenBank/DDBJ databases">
        <authorList>
            <person name="Huguet-Tapia J.C."/>
            <person name="Durkin A.S."/>
            <person name="Pettis G.S."/>
            <person name="Badger J.H."/>
        </authorList>
    </citation>
    <scope>NUCLEOTIDE SEQUENCE [LARGE SCALE GENOMIC DNA]</scope>
    <source>
        <strain evidence="2 3">91-03</strain>
    </source>
</reference>
<dbReference type="Proteomes" id="UP000010411">
    <property type="component" value="Unassembled WGS sequence"/>
</dbReference>
<evidence type="ECO:0000313" key="3">
    <source>
        <dbReference type="Proteomes" id="UP000010411"/>
    </source>
</evidence>
<gene>
    <name evidence="2" type="ORF">STRIP9103_09427</name>
</gene>
<dbReference type="EMBL" id="AEJC01000317">
    <property type="protein sequence ID" value="EKX65079.1"/>
    <property type="molecule type" value="Genomic_DNA"/>
</dbReference>
<organism evidence="2 3">
    <name type="scientific">Streptomyces ipomoeae 91-03</name>
    <dbReference type="NCBI Taxonomy" id="698759"/>
    <lineage>
        <taxon>Bacteria</taxon>
        <taxon>Bacillati</taxon>
        <taxon>Actinomycetota</taxon>
        <taxon>Actinomycetes</taxon>
        <taxon>Kitasatosporales</taxon>
        <taxon>Streptomycetaceae</taxon>
        <taxon>Streptomyces</taxon>
    </lineage>
</organism>